<evidence type="ECO:0000313" key="2">
    <source>
        <dbReference type="EMBL" id="ETW08791.1"/>
    </source>
</evidence>
<organism evidence="2">
    <name type="scientific">Aphanomyces invadans</name>
    <dbReference type="NCBI Taxonomy" id="157072"/>
    <lineage>
        <taxon>Eukaryota</taxon>
        <taxon>Sar</taxon>
        <taxon>Stramenopiles</taxon>
        <taxon>Oomycota</taxon>
        <taxon>Saprolegniomycetes</taxon>
        <taxon>Saprolegniales</taxon>
        <taxon>Verrucalvaceae</taxon>
        <taxon>Aphanomyces</taxon>
    </lineage>
</organism>
<gene>
    <name evidence="2" type="ORF">H310_01305</name>
</gene>
<dbReference type="eggNOG" id="ENOG502SA9D">
    <property type="taxonomic scope" value="Eukaryota"/>
</dbReference>
<accession>A0A024UQR0</accession>
<proteinExistence type="predicted"/>
<feature type="signal peptide" evidence="1">
    <location>
        <begin position="1"/>
        <end position="25"/>
    </location>
</feature>
<dbReference type="OrthoDB" id="77656at2759"/>
<dbReference type="PANTHER" id="PTHR34126">
    <property type="entry name" value="PEROXISOME BIOGENESIS PROTEIN 22"/>
    <property type="match status" value="1"/>
</dbReference>
<dbReference type="EMBL" id="KI913953">
    <property type="protein sequence ID" value="ETW08791.1"/>
    <property type="molecule type" value="Genomic_DNA"/>
</dbReference>
<keyword evidence="1" id="KW-0732">Signal</keyword>
<dbReference type="Pfam" id="PF22978">
    <property type="entry name" value="HAD_Pex22"/>
    <property type="match status" value="1"/>
</dbReference>
<dbReference type="GO" id="GO:0007031">
    <property type="term" value="P:peroxisome organization"/>
    <property type="evidence" value="ECO:0007669"/>
    <property type="project" value="InterPro"/>
</dbReference>
<evidence type="ECO:0000256" key="1">
    <source>
        <dbReference type="SAM" id="SignalP"/>
    </source>
</evidence>
<protein>
    <submittedName>
        <fullName evidence="2">Uncharacterized protein</fullName>
    </submittedName>
</protein>
<dbReference type="RefSeq" id="XP_008862596.1">
    <property type="nucleotide sequence ID" value="XM_008864374.1"/>
</dbReference>
<dbReference type="GeneID" id="20078355"/>
<name>A0A024UQR0_9STRA</name>
<dbReference type="InterPro" id="IPR037485">
    <property type="entry name" value="PEX22"/>
</dbReference>
<dbReference type="VEuPathDB" id="FungiDB:H310_01305"/>
<reference evidence="2" key="1">
    <citation type="submission" date="2013-12" db="EMBL/GenBank/DDBJ databases">
        <title>The Genome Sequence of Aphanomyces invadans NJM9701.</title>
        <authorList>
            <consortium name="The Broad Institute Genomics Platform"/>
            <person name="Russ C."/>
            <person name="Tyler B."/>
            <person name="van West P."/>
            <person name="Dieguez-Uribeondo J."/>
            <person name="Young S.K."/>
            <person name="Zeng Q."/>
            <person name="Gargeya S."/>
            <person name="Fitzgerald M."/>
            <person name="Abouelleil A."/>
            <person name="Alvarado L."/>
            <person name="Chapman S.B."/>
            <person name="Gainer-Dewar J."/>
            <person name="Goldberg J."/>
            <person name="Griggs A."/>
            <person name="Gujja S."/>
            <person name="Hansen M."/>
            <person name="Howarth C."/>
            <person name="Imamovic A."/>
            <person name="Ireland A."/>
            <person name="Larimer J."/>
            <person name="McCowan C."/>
            <person name="Murphy C."/>
            <person name="Pearson M."/>
            <person name="Poon T.W."/>
            <person name="Priest M."/>
            <person name="Roberts A."/>
            <person name="Saif S."/>
            <person name="Shea T."/>
            <person name="Sykes S."/>
            <person name="Wortman J."/>
            <person name="Nusbaum C."/>
            <person name="Birren B."/>
        </authorList>
    </citation>
    <scope>NUCLEOTIDE SEQUENCE [LARGE SCALE GENOMIC DNA]</scope>
    <source>
        <strain evidence="2">NJM9701</strain>
    </source>
</reference>
<dbReference type="AlphaFoldDB" id="A0A024UQR0"/>
<dbReference type="PANTHER" id="PTHR34126:SF1">
    <property type="entry name" value="PEROXISOME BIOGENESIS PROTEIN 22"/>
    <property type="match status" value="1"/>
</dbReference>
<feature type="chain" id="PRO_5001538306" evidence="1">
    <location>
        <begin position="26"/>
        <end position="231"/>
    </location>
</feature>
<sequence>MADDWVSLVLVALVLALSAWMLSRSQHANQPNGMQGAFNRQTPVDPSATARAGHCKLIQSDTLTPAQKKMHVHLPLRAGVRPITMSGNLLLDHASPPAFNEAAVATVVDLIAVSDVFLLFRVQNEEHKRDILQAIGQIPQFAWNPTTQMGLQVHKILFCSSSAGNIALVRQIEPVVHIEGKQDVTVGLRPFLPSIVFLSPIYELPAQTSSTGRDSVEWHQSLDAYYLTLTA</sequence>